<sequence length="379" mass="42226">MMILALSAFLGLALFAQMTSIGLVLARRRRPGPVPLPGDGEGTTILRPCCGIENHLDATVRSVLMLDHPRYEVLFCVARADDPVIPFLRGILADYPDRDARILVGDERISTNPKLNNVVKGWNAARYDRIVMSDSNLLVPPSYLDEIEHVRDARTAFVCSPPVGTHVEGFSAELEAAFLNTYQARWQLLADELGIAFAQGKTIAMRRSDMEDMGGLAALAAEAAEDAAATKAAHRFGRRVRLVRRPFAQPLGYRRFADVWRRQVRWARLRRSSFPLAFFAEIFTGFVPAAAAAIALVAMGELDFWTLPLLAFVWYAAEYLLARAYRWPAGPSMLLAAVVRDLLLPCVWVEGWVGYTFEWRGNAMSTNDDKELLPKTTTL</sequence>
<dbReference type="RefSeq" id="WP_306412670.1">
    <property type="nucleotide sequence ID" value="NZ_JANFPI010000006.1"/>
</dbReference>
<evidence type="ECO:0000256" key="7">
    <source>
        <dbReference type="ARBA" id="ARBA00022989"/>
    </source>
</evidence>
<feature type="transmembrane region" description="Helical" evidence="9">
    <location>
        <begin position="304"/>
        <end position="322"/>
    </location>
</feature>
<evidence type="ECO:0000256" key="2">
    <source>
        <dbReference type="ARBA" id="ARBA00004760"/>
    </source>
</evidence>
<keyword evidence="7 9" id="KW-1133">Transmembrane helix</keyword>
<evidence type="ECO:0000313" key="11">
    <source>
        <dbReference type="Proteomes" id="UP001208771"/>
    </source>
</evidence>
<dbReference type="InterPro" id="IPR025993">
    <property type="entry name" value="Ceramide_glucosylTrfase"/>
</dbReference>
<dbReference type="GO" id="GO:0006679">
    <property type="term" value="P:glucosylceramide biosynthetic process"/>
    <property type="evidence" value="ECO:0007669"/>
    <property type="project" value="TreeGrafter"/>
</dbReference>
<dbReference type="GO" id="GO:0008120">
    <property type="term" value="F:ceramide glucosyltransferase activity"/>
    <property type="evidence" value="ECO:0007669"/>
    <property type="project" value="TreeGrafter"/>
</dbReference>
<evidence type="ECO:0000256" key="5">
    <source>
        <dbReference type="ARBA" id="ARBA00022679"/>
    </source>
</evidence>
<dbReference type="Proteomes" id="UP001208771">
    <property type="component" value="Unassembled WGS sequence"/>
</dbReference>
<dbReference type="Pfam" id="PF13506">
    <property type="entry name" value="Glyco_transf_21"/>
    <property type="match status" value="1"/>
</dbReference>
<dbReference type="AlphaFoldDB" id="A0AAE3N3I5"/>
<evidence type="ECO:0000256" key="8">
    <source>
        <dbReference type="ARBA" id="ARBA00023136"/>
    </source>
</evidence>
<keyword evidence="5 10" id="KW-0808">Transferase</keyword>
<gene>
    <name evidence="10" type="ORF">NOF55_18055</name>
</gene>
<evidence type="ECO:0000256" key="3">
    <source>
        <dbReference type="ARBA" id="ARBA00004991"/>
    </source>
</evidence>
<name>A0AAE3N3I5_9HYPH</name>
<dbReference type="EC" id="2.4.-.-" evidence="10"/>
<evidence type="ECO:0000256" key="1">
    <source>
        <dbReference type="ARBA" id="ARBA00004141"/>
    </source>
</evidence>
<dbReference type="PANTHER" id="PTHR12726:SF0">
    <property type="entry name" value="CERAMIDE GLUCOSYLTRANSFERASE"/>
    <property type="match status" value="1"/>
</dbReference>
<comment type="pathway">
    <text evidence="2">Lipid metabolism; sphingolipid metabolism.</text>
</comment>
<comment type="subcellular location">
    <subcellularLocation>
        <location evidence="1">Membrane</location>
        <topology evidence="1">Multi-pass membrane protein</topology>
    </subcellularLocation>
</comment>
<protein>
    <submittedName>
        <fullName evidence="10">Glycosyltransferase</fullName>
        <ecNumber evidence="10">2.4.-.-</ecNumber>
    </submittedName>
</protein>
<evidence type="ECO:0000256" key="6">
    <source>
        <dbReference type="ARBA" id="ARBA00022692"/>
    </source>
</evidence>
<dbReference type="Gene3D" id="3.90.550.10">
    <property type="entry name" value="Spore Coat Polysaccharide Biosynthesis Protein SpsA, Chain A"/>
    <property type="match status" value="1"/>
</dbReference>
<dbReference type="InterPro" id="IPR029044">
    <property type="entry name" value="Nucleotide-diphossugar_trans"/>
</dbReference>
<keyword evidence="8 9" id="KW-0472">Membrane</keyword>
<dbReference type="EMBL" id="JANFPI010000006">
    <property type="protein sequence ID" value="MCX8999014.1"/>
    <property type="molecule type" value="Genomic_DNA"/>
</dbReference>
<keyword evidence="6 9" id="KW-0812">Transmembrane</keyword>
<evidence type="ECO:0000256" key="9">
    <source>
        <dbReference type="SAM" id="Phobius"/>
    </source>
</evidence>
<keyword evidence="4 10" id="KW-0328">Glycosyltransferase</keyword>
<keyword evidence="11" id="KW-1185">Reference proteome</keyword>
<dbReference type="PANTHER" id="PTHR12726">
    <property type="entry name" value="CERAMIDE GLUCOSYLTRANSFERASE"/>
    <property type="match status" value="1"/>
</dbReference>
<feature type="transmembrane region" description="Helical" evidence="9">
    <location>
        <begin position="274"/>
        <end position="297"/>
    </location>
</feature>
<accession>A0AAE3N3I5</accession>
<evidence type="ECO:0000313" key="10">
    <source>
        <dbReference type="EMBL" id="MCX8999014.1"/>
    </source>
</evidence>
<comment type="pathway">
    <text evidence="3">Sphingolipid metabolism.</text>
</comment>
<comment type="caution">
    <text evidence="10">The sequence shown here is derived from an EMBL/GenBank/DDBJ whole genome shotgun (WGS) entry which is preliminary data.</text>
</comment>
<proteinExistence type="predicted"/>
<organism evidence="10 11">
    <name type="scientific">Ectorhizobium quercum</name>
    <dbReference type="NCBI Taxonomy" id="2965071"/>
    <lineage>
        <taxon>Bacteria</taxon>
        <taxon>Pseudomonadati</taxon>
        <taxon>Pseudomonadota</taxon>
        <taxon>Alphaproteobacteria</taxon>
        <taxon>Hyphomicrobiales</taxon>
        <taxon>Rhizobiaceae</taxon>
        <taxon>Ectorhizobium</taxon>
    </lineage>
</organism>
<evidence type="ECO:0000256" key="4">
    <source>
        <dbReference type="ARBA" id="ARBA00022676"/>
    </source>
</evidence>
<dbReference type="GO" id="GO:0016020">
    <property type="term" value="C:membrane"/>
    <property type="evidence" value="ECO:0007669"/>
    <property type="project" value="UniProtKB-SubCell"/>
</dbReference>
<reference evidence="10" key="1">
    <citation type="submission" date="2022-07" db="EMBL/GenBank/DDBJ databases">
        <title>Ectorhizobium quercum gen.nov., sp. nov.</title>
        <authorList>
            <person name="Ma T."/>
            <person name="Li Y."/>
        </authorList>
    </citation>
    <scope>NUCLEOTIDE SEQUENCE</scope>
    <source>
        <strain evidence="10">BDR2-2</strain>
    </source>
</reference>
<dbReference type="SUPFAM" id="SSF53448">
    <property type="entry name" value="Nucleotide-diphospho-sugar transferases"/>
    <property type="match status" value="1"/>
</dbReference>